<dbReference type="EMBL" id="BAAACG010000019">
    <property type="protein sequence ID" value="GAA0746262.1"/>
    <property type="molecule type" value="Genomic_DNA"/>
</dbReference>
<dbReference type="NCBIfam" id="TIGR02530">
    <property type="entry name" value="flg_new"/>
    <property type="match status" value="1"/>
</dbReference>
<name>A0ABP3V448_9CLOT</name>
<dbReference type="RefSeq" id="WP_343763534.1">
    <property type="nucleotide sequence ID" value="NZ_BAAACG010000019.1"/>
</dbReference>
<keyword evidence="1" id="KW-0966">Cell projection</keyword>
<gene>
    <name evidence="1" type="ORF">GCM10008906_33670</name>
</gene>
<keyword evidence="1" id="KW-0282">Flagellum</keyword>
<accession>A0ABP3V448</accession>
<keyword evidence="2" id="KW-1185">Reference proteome</keyword>
<protein>
    <submittedName>
        <fullName evidence="1">TIGR02530 family flagellar biosynthesis protein</fullName>
    </submittedName>
</protein>
<evidence type="ECO:0000313" key="2">
    <source>
        <dbReference type="Proteomes" id="UP001501510"/>
    </source>
</evidence>
<dbReference type="Pfam" id="PF12611">
    <property type="entry name" value="Flagellar_put"/>
    <property type="match status" value="1"/>
</dbReference>
<keyword evidence="1" id="KW-0969">Cilium</keyword>
<comment type="caution">
    <text evidence="1">The sequence shown here is derived from an EMBL/GenBank/DDBJ whole genome shotgun (WGS) entry which is preliminary data.</text>
</comment>
<proteinExistence type="predicted"/>
<sequence length="143" mass="16395">MGFKVINGKLQLIQDYKISNGNILKNNTSAYKKANNNLNKNIKFKDVLNNEVHKNLSNSNMFNISNHALTRLRDRNINFNEVDMKNINEAINKAYKKGSRDCLILYKRVALVTSIENRTVITAMDENESKDNVFTNIDSTIIL</sequence>
<organism evidence="1 2">
    <name type="scientific">Clostridium oceanicum</name>
    <dbReference type="NCBI Taxonomy" id="1543"/>
    <lineage>
        <taxon>Bacteria</taxon>
        <taxon>Bacillati</taxon>
        <taxon>Bacillota</taxon>
        <taxon>Clostridia</taxon>
        <taxon>Eubacteriales</taxon>
        <taxon>Clostridiaceae</taxon>
        <taxon>Clostridium</taxon>
    </lineage>
</organism>
<evidence type="ECO:0000313" key="1">
    <source>
        <dbReference type="EMBL" id="GAA0746262.1"/>
    </source>
</evidence>
<reference evidence="2" key="1">
    <citation type="journal article" date="2019" name="Int. J. Syst. Evol. Microbiol.">
        <title>The Global Catalogue of Microorganisms (GCM) 10K type strain sequencing project: providing services to taxonomists for standard genome sequencing and annotation.</title>
        <authorList>
            <consortium name="The Broad Institute Genomics Platform"/>
            <consortium name="The Broad Institute Genome Sequencing Center for Infectious Disease"/>
            <person name="Wu L."/>
            <person name="Ma J."/>
        </authorList>
    </citation>
    <scope>NUCLEOTIDE SEQUENCE [LARGE SCALE GENOMIC DNA]</scope>
    <source>
        <strain evidence="2">JCM 1407</strain>
    </source>
</reference>
<dbReference type="Proteomes" id="UP001501510">
    <property type="component" value="Unassembled WGS sequence"/>
</dbReference>
<dbReference type="InterPro" id="IPR013367">
    <property type="entry name" value="Flagellar_put"/>
</dbReference>